<evidence type="ECO:0000256" key="1">
    <source>
        <dbReference type="SAM" id="SignalP"/>
    </source>
</evidence>
<reference evidence="3" key="2">
    <citation type="journal article" date="2017" name="Nat. Plants">
        <title>The Aegilops tauschii genome reveals multiple impacts of transposons.</title>
        <authorList>
            <person name="Zhao G."/>
            <person name="Zou C."/>
            <person name="Li K."/>
            <person name="Wang K."/>
            <person name="Li T."/>
            <person name="Gao L."/>
            <person name="Zhang X."/>
            <person name="Wang H."/>
            <person name="Yang Z."/>
            <person name="Liu X."/>
            <person name="Jiang W."/>
            <person name="Mao L."/>
            <person name="Kong X."/>
            <person name="Jiao Y."/>
            <person name="Jia J."/>
        </authorList>
    </citation>
    <scope>NUCLEOTIDE SEQUENCE [LARGE SCALE GENOMIC DNA]</scope>
    <source>
        <strain evidence="3">cv. AL8/78</strain>
    </source>
</reference>
<evidence type="ECO:0000313" key="2">
    <source>
        <dbReference type="EnsemblPlants" id="AET1Gv20635300.9"/>
    </source>
</evidence>
<dbReference type="Proteomes" id="UP000015105">
    <property type="component" value="Chromosome 1D"/>
</dbReference>
<accession>A0A452Z590</accession>
<reference evidence="2" key="5">
    <citation type="journal article" date="2021" name="G3 (Bethesda)">
        <title>Aegilops tauschii genome assembly Aet v5.0 features greater sequence contiguity and improved annotation.</title>
        <authorList>
            <person name="Wang L."/>
            <person name="Zhu T."/>
            <person name="Rodriguez J.C."/>
            <person name="Deal K.R."/>
            <person name="Dubcovsky J."/>
            <person name="McGuire P.E."/>
            <person name="Lux T."/>
            <person name="Spannagl M."/>
            <person name="Mayer K.F.X."/>
            <person name="Baldrich P."/>
            <person name="Meyers B.C."/>
            <person name="Huo N."/>
            <person name="Gu Y.Q."/>
            <person name="Zhou H."/>
            <person name="Devos K.M."/>
            <person name="Bennetzen J.L."/>
            <person name="Unver T."/>
            <person name="Budak H."/>
            <person name="Gulick P.J."/>
            <person name="Galiba G."/>
            <person name="Kalapos B."/>
            <person name="Nelson D.R."/>
            <person name="Li P."/>
            <person name="You F.M."/>
            <person name="Luo M.C."/>
            <person name="Dvorak J."/>
        </authorList>
    </citation>
    <scope>NUCLEOTIDE SEQUENCE [LARGE SCALE GENOMIC DNA]</scope>
    <source>
        <strain evidence="2">cv. AL8/78</strain>
    </source>
</reference>
<proteinExistence type="predicted"/>
<reference evidence="3" key="1">
    <citation type="journal article" date="2014" name="Science">
        <title>Ancient hybridizations among the ancestral genomes of bread wheat.</title>
        <authorList>
            <consortium name="International Wheat Genome Sequencing Consortium,"/>
            <person name="Marcussen T."/>
            <person name="Sandve S.R."/>
            <person name="Heier L."/>
            <person name="Spannagl M."/>
            <person name="Pfeifer M."/>
            <person name="Jakobsen K.S."/>
            <person name="Wulff B.B."/>
            <person name="Steuernagel B."/>
            <person name="Mayer K.F."/>
            <person name="Olsen O.A."/>
        </authorList>
    </citation>
    <scope>NUCLEOTIDE SEQUENCE [LARGE SCALE GENOMIC DNA]</scope>
    <source>
        <strain evidence="3">cv. AL8/78</strain>
    </source>
</reference>
<reference evidence="2" key="3">
    <citation type="journal article" date="2017" name="Nature">
        <title>Genome sequence of the progenitor of the wheat D genome Aegilops tauschii.</title>
        <authorList>
            <person name="Luo M.C."/>
            <person name="Gu Y.Q."/>
            <person name="Puiu D."/>
            <person name="Wang H."/>
            <person name="Twardziok S.O."/>
            <person name="Deal K.R."/>
            <person name="Huo N."/>
            <person name="Zhu T."/>
            <person name="Wang L."/>
            <person name="Wang Y."/>
            <person name="McGuire P.E."/>
            <person name="Liu S."/>
            <person name="Long H."/>
            <person name="Ramasamy R.K."/>
            <person name="Rodriguez J.C."/>
            <person name="Van S.L."/>
            <person name="Yuan L."/>
            <person name="Wang Z."/>
            <person name="Xia Z."/>
            <person name="Xiao L."/>
            <person name="Anderson O.D."/>
            <person name="Ouyang S."/>
            <person name="Liang Y."/>
            <person name="Zimin A.V."/>
            <person name="Pertea G."/>
            <person name="Qi P."/>
            <person name="Bennetzen J.L."/>
            <person name="Dai X."/>
            <person name="Dawson M.W."/>
            <person name="Muller H.G."/>
            <person name="Kugler K."/>
            <person name="Rivarola-Duarte L."/>
            <person name="Spannagl M."/>
            <person name="Mayer K.F.X."/>
            <person name="Lu F.H."/>
            <person name="Bevan M.W."/>
            <person name="Leroy P."/>
            <person name="Li P."/>
            <person name="You F.M."/>
            <person name="Sun Q."/>
            <person name="Liu Z."/>
            <person name="Lyons E."/>
            <person name="Wicker T."/>
            <person name="Salzberg S.L."/>
            <person name="Devos K.M."/>
            <person name="Dvorak J."/>
        </authorList>
    </citation>
    <scope>NUCLEOTIDE SEQUENCE [LARGE SCALE GENOMIC DNA]</scope>
    <source>
        <strain evidence="2">cv. AL8/78</strain>
    </source>
</reference>
<dbReference type="AlphaFoldDB" id="A0A452Z590"/>
<evidence type="ECO:0000313" key="3">
    <source>
        <dbReference type="Proteomes" id="UP000015105"/>
    </source>
</evidence>
<keyword evidence="1" id="KW-0732">Signal</keyword>
<reference evidence="2" key="4">
    <citation type="submission" date="2019-03" db="UniProtKB">
        <authorList>
            <consortium name="EnsemblPlants"/>
        </authorList>
    </citation>
    <scope>IDENTIFICATION</scope>
</reference>
<dbReference type="Gramene" id="AET1Gv20635300.9">
    <property type="protein sequence ID" value="AET1Gv20635300.9"/>
    <property type="gene ID" value="AET1Gv20635300"/>
</dbReference>
<name>A0A452Z590_AEGTS</name>
<feature type="signal peptide" evidence="1">
    <location>
        <begin position="1"/>
        <end position="19"/>
    </location>
</feature>
<keyword evidence="3" id="KW-1185">Reference proteome</keyword>
<sequence length="69" mass="7889">MLTQLVNLLQYQLLCFVFMELILYPHNNHLTGCAHNIRANIFFTDNGFNPVDAEIYSIMKMSLIAALKG</sequence>
<organism evidence="2 3">
    <name type="scientific">Aegilops tauschii subsp. strangulata</name>
    <name type="common">Goatgrass</name>
    <dbReference type="NCBI Taxonomy" id="200361"/>
    <lineage>
        <taxon>Eukaryota</taxon>
        <taxon>Viridiplantae</taxon>
        <taxon>Streptophyta</taxon>
        <taxon>Embryophyta</taxon>
        <taxon>Tracheophyta</taxon>
        <taxon>Spermatophyta</taxon>
        <taxon>Magnoliopsida</taxon>
        <taxon>Liliopsida</taxon>
        <taxon>Poales</taxon>
        <taxon>Poaceae</taxon>
        <taxon>BOP clade</taxon>
        <taxon>Pooideae</taxon>
        <taxon>Triticodae</taxon>
        <taxon>Triticeae</taxon>
        <taxon>Triticinae</taxon>
        <taxon>Aegilops</taxon>
    </lineage>
</organism>
<feature type="chain" id="PRO_5019515349" evidence="1">
    <location>
        <begin position="20"/>
        <end position="69"/>
    </location>
</feature>
<dbReference type="EnsemblPlants" id="AET1Gv20635300.9">
    <property type="protein sequence ID" value="AET1Gv20635300.9"/>
    <property type="gene ID" value="AET1Gv20635300"/>
</dbReference>
<protein>
    <submittedName>
        <fullName evidence="2">Uncharacterized protein</fullName>
    </submittedName>
</protein>